<feature type="binding site" evidence="19">
    <location>
        <position position="680"/>
    </location>
    <ligand>
        <name>Zn(2+)</name>
        <dbReference type="ChEBI" id="CHEBI:29105"/>
    </ligand>
</feature>
<dbReference type="GO" id="GO:0016887">
    <property type="term" value="F:ATP hydrolysis activity"/>
    <property type="evidence" value="ECO:0007669"/>
    <property type="project" value="InterPro"/>
</dbReference>
<feature type="binding site" evidence="19">
    <location>
        <position position="683"/>
    </location>
    <ligand>
        <name>Zn(2+)</name>
        <dbReference type="ChEBI" id="CHEBI:29105"/>
    </ligand>
</feature>
<evidence type="ECO:0000256" key="1">
    <source>
        <dbReference type="ARBA" id="ARBA00001947"/>
    </source>
</evidence>
<evidence type="ECO:0000256" key="9">
    <source>
        <dbReference type="ARBA" id="ARBA00022763"/>
    </source>
</evidence>
<evidence type="ECO:0000256" key="15">
    <source>
        <dbReference type="ARBA" id="ARBA00023204"/>
    </source>
</evidence>
<organism evidence="22 23">
    <name type="scientific">Dendroctonus ponderosae</name>
    <name type="common">Mountain pine beetle</name>
    <dbReference type="NCBI Taxonomy" id="77166"/>
    <lineage>
        <taxon>Eukaryota</taxon>
        <taxon>Metazoa</taxon>
        <taxon>Ecdysozoa</taxon>
        <taxon>Arthropoda</taxon>
        <taxon>Hexapoda</taxon>
        <taxon>Insecta</taxon>
        <taxon>Pterygota</taxon>
        <taxon>Neoptera</taxon>
        <taxon>Endopterygota</taxon>
        <taxon>Coleoptera</taxon>
        <taxon>Polyphaga</taxon>
        <taxon>Cucujiformia</taxon>
        <taxon>Curculionidae</taxon>
        <taxon>Scolytinae</taxon>
        <taxon>Dendroctonus</taxon>
    </lineage>
</organism>
<evidence type="ECO:0000313" key="23">
    <source>
        <dbReference type="Proteomes" id="UP000030742"/>
    </source>
</evidence>
<dbReference type="Pfam" id="PF04423">
    <property type="entry name" value="Rad50_zn_hook"/>
    <property type="match status" value="1"/>
</dbReference>
<dbReference type="GO" id="GO:0070192">
    <property type="term" value="P:chromosome organization involved in meiotic cell cycle"/>
    <property type="evidence" value="ECO:0007669"/>
    <property type="project" value="TreeGrafter"/>
</dbReference>
<comment type="cofactor">
    <cofactor evidence="1">
        <name>Zn(2+)</name>
        <dbReference type="ChEBI" id="CHEBI:29105"/>
    </cofactor>
</comment>
<dbReference type="Pfam" id="PF13476">
    <property type="entry name" value="AAA_23"/>
    <property type="match status" value="1"/>
</dbReference>
<dbReference type="SUPFAM" id="SSF52540">
    <property type="entry name" value="P-loop containing nucleoside triphosphate hydrolases"/>
    <property type="match status" value="2"/>
</dbReference>
<dbReference type="GO" id="GO:0005524">
    <property type="term" value="F:ATP binding"/>
    <property type="evidence" value="ECO:0007669"/>
    <property type="project" value="UniProtKB-KW"/>
</dbReference>
<evidence type="ECO:0000256" key="2">
    <source>
        <dbReference type="ARBA" id="ARBA00004123"/>
    </source>
</evidence>
<dbReference type="GO" id="GO:0007004">
    <property type="term" value="P:telomere maintenance via telomerase"/>
    <property type="evidence" value="ECO:0007669"/>
    <property type="project" value="TreeGrafter"/>
</dbReference>
<dbReference type="OrthoDB" id="18797at2759"/>
<evidence type="ECO:0000256" key="7">
    <source>
        <dbReference type="ARBA" id="ARBA00022723"/>
    </source>
</evidence>
<keyword evidence="8" id="KW-0547">Nucleotide-binding</keyword>
<keyword evidence="13" id="KW-0460">Magnesium</keyword>
<evidence type="ECO:0000256" key="14">
    <source>
        <dbReference type="ARBA" id="ARBA00023054"/>
    </source>
</evidence>
<feature type="coiled-coil region" evidence="20">
    <location>
        <begin position="601"/>
        <end position="635"/>
    </location>
</feature>
<feature type="coiled-coil region" evidence="20">
    <location>
        <begin position="747"/>
        <end position="845"/>
    </location>
</feature>
<evidence type="ECO:0000313" key="22">
    <source>
        <dbReference type="EMBL" id="ERL94469.1"/>
    </source>
</evidence>
<dbReference type="GO" id="GO:0003691">
    <property type="term" value="F:double-stranded telomeric DNA binding"/>
    <property type="evidence" value="ECO:0007669"/>
    <property type="project" value="TreeGrafter"/>
</dbReference>
<protein>
    <recommendedName>
        <fullName evidence="5">DNA repair protein RAD50</fullName>
    </recommendedName>
</protein>
<evidence type="ECO:0000256" key="19">
    <source>
        <dbReference type="PROSITE-ProRule" id="PRU00471"/>
    </source>
</evidence>
<keyword evidence="16" id="KW-0539">Nucleus</keyword>
<evidence type="ECO:0000256" key="17">
    <source>
        <dbReference type="ARBA" id="ARBA00023254"/>
    </source>
</evidence>
<dbReference type="PROSITE" id="PS51131">
    <property type="entry name" value="ZN_HOOK"/>
    <property type="match status" value="1"/>
</dbReference>
<feature type="coiled-coil region" evidence="20">
    <location>
        <begin position="470"/>
        <end position="554"/>
    </location>
</feature>
<evidence type="ECO:0000256" key="12">
    <source>
        <dbReference type="ARBA" id="ARBA00022840"/>
    </source>
</evidence>
<evidence type="ECO:0000256" key="10">
    <source>
        <dbReference type="ARBA" id="ARBA00022801"/>
    </source>
</evidence>
<dbReference type="GO" id="GO:0000794">
    <property type="term" value="C:condensed nuclear chromosome"/>
    <property type="evidence" value="ECO:0007669"/>
    <property type="project" value="TreeGrafter"/>
</dbReference>
<evidence type="ECO:0000256" key="13">
    <source>
        <dbReference type="ARBA" id="ARBA00022842"/>
    </source>
</evidence>
<accession>U4UK65</accession>
<feature type="coiled-coil region" evidence="20">
    <location>
        <begin position="898"/>
        <end position="1051"/>
    </location>
</feature>
<dbReference type="EMBL" id="KB632390">
    <property type="protein sequence ID" value="ERL94469.1"/>
    <property type="molecule type" value="Genomic_DNA"/>
</dbReference>
<dbReference type="InterPro" id="IPR027417">
    <property type="entry name" value="P-loop_NTPase"/>
</dbReference>
<dbReference type="InterPro" id="IPR013134">
    <property type="entry name" value="Zn_hook_RAD50"/>
</dbReference>
<dbReference type="GO" id="GO:0046872">
    <property type="term" value="F:metal ion binding"/>
    <property type="evidence" value="ECO:0007669"/>
    <property type="project" value="UniProtKB-UniRule"/>
</dbReference>
<evidence type="ECO:0000256" key="3">
    <source>
        <dbReference type="ARBA" id="ARBA00004286"/>
    </source>
</evidence>
<comment type="catalytic activity">
    <reaction evidence="18">
        <text>ATP + H2O = ADP + phosphate + H(+)</text>
        <dbReference type="Rhea" id="RHEA:13065"/>
        <dbReference type="ChEBI" id="CHEBI:15377"/>
        <dbReference type="ChEBI" id="CHEBI:15378"/>
        <dbReference type="ChEBI" id="CHEBI:30616"/>
        <dbReference type="ChEBI" id="CHEBI:43474"/>
        <dbReference type="ChEBI" id="CHEBI:456216"/>
    </reaction>
</comment>
<proteinExistence type="inferred from homology"/>
<evidence type="ECO:0000256" key="11">
    <source>
        <dbReference type="ARBA" id="ARBA00022833"/>
    </source>
</evidence>
<dbReference type="PANTHER" id="PTHR18867:SF12">
    <property type="entry name" value="DNA REPAIR PROTEIN RAD50"/>
    <property type="match status" value="1"/>
</dbReference>
<dbReference type="InterPro" id="IPR038729">
    <property type="entry name" value="Rad50/SbcC_AAA"/>
</dbReference>
<feature type="domain" description="Zinc-hook" evidence="21">
    <location>
        <begin position="635"/>
        <end position="734"/>
    </location>
</feature>
<keyword evidence="17" id="KW-0469">Meiosis</keyword>
<keyword evidence="7 19" id="KW-0479">Metal-binding</keyword>
<dbReference type="InterPro" id="IPR004584">
    <property type="entry name" value="Rad50_eukaryotes"/>
</dbReference>
<dbReference type="GO" id="GO:0000722">
    <property type="term" value="P:telomere maintenance via recombination"/>
    <property type="evidence" value="ECO:0007669"/>
    <property type="project" value="UniProtKB-ARBA"/>
</dbReference>
<dbReference type="Proteomes" id="UP000030742">
    <property type="component" value="Unassembled WGS sequence"/>
</dbReference>
<dbReference type="Pfam" id="PF13558">
    <property type="entry name" value="SbcC_Walker_B"/>
    <property type="match status" value="1"/>
</dbReference>
<evidence type="ECO:0000259" key="21">
    <source>
        <dbReference type="PROSITE" id="PS51131"/>
    </source>
</evidence>
<evidence type="ECO:0000256" key="6">
    <source>
        <dbReference type="ARBA" id="ARBA00022454"/>
    </source>
</evidence>
<keyword evidence="11 19" id="KW-0862">Zinc</keyword>
<dbReference type="STRING" id="77166.U4UK65"/>
<keyword evidence="14 20" id="KW-0175">Coiled coil</keyword>
<sequence length="1292" mass="149154">MAVLDRLHIRGIRSFGPNDEEKVKFSVPLTLFLGQNGCGKTTIIECIKYALTGDLPSGSDSGRGFVNDPKLSSKSSTKGSIKLKFNDFKGDSITVAKFVEVTTLAAGKLRFKNISNALQWKDNQGRAQETEQKCADIDLYCAQKLNVSKAIINNVIFCHQENSSWPLEEAKKLKEKFDEIFGATEYNKCVDKLRKLIKEKKVYVKLLKEQFTQKKMAKQTTDKLRDRLCDEESRLERIQTIIDEKRNEIKPLRIRLNEVHVIIDSITETHAKLTGLETRLKGVMDQQSALAQHIQKEFSGTDEELENEILNFDNFKDEGNREILKIESKKSAIEAKVAEITIIIQDEQVTLGQLKQEKVHHTKRCEEFKELIQKAKVKFDLECEESESVYNIIDKLNNKYSTKEKMMINEKKIMDEKEGRLQSNIDRIRSKLAAAEENSSSKSKLLNETNIKLGETKCKLGRLSHSHSQLESTTKKMKKFEDDLTKKKDEFDEGQASRQLEDLEEQITQKEQLQTKLDREYKTLQQNYWTDQKIESETSTLLEKRAEVAALKEKHEHSFAILFKEDVLAHELEMSIASIQNREEQKATSLSKSISTNERKIASLEAGVKNVREKLEAQQEELKRNKEKIERVCEGKPYSEVLNQSHTKKETLQKNKGTYRSATTIFANFISEFEQEAPCCPVCDTSFASKKSLVPKIITKLKTKIEDLPRKLADTEAQLIKEEEFYNKLQQLKQVNENIQVIEEAKIPLLQEELQENEDKLEDLKLELASLKNDLTEPENLVGICRKVLSDAALIDRLSQEITKSEDLLETLRKDLISVPSSRSFEETETQLHKLKSELKNLTVHYKSKRDLFDETREGIRKLITQLQMETQKQLEMQKILQEQPMLEKQICEYKKSIPKLKEEIKSVTEKVATYKKELSEAESKRSETVLNNSKLLEEYRLNVDACSRLIEEIAKLQKTIQGFEQGDVSARLESIKNSLDGHKSDIEKLEQTKKLLINAVVKKKEDLASQESKLRSFKDNKELRASRMKSKQLKSEVQELRMKIGSHNSKSICDEQRKIMDNINTKETEISRKIGEEDKLNKKEHREVVTEYKKKYYELRVEELAVIDLEVYTEALEKSILKFHQERMVQINMTIRELWRNIYRGNDIDYIEIQTVDDIGGGGARKRSYNYKVVQVKKGTDLEMRGRCSAGQKVLASLVIRMALAETFSANCGILALDEPTTNLDRDNITSLSEALSRIITAREGQKNFQLLIITHDEEFLQTLTRNQSVSHYYRVQRNFEGFSEIQKQSL</sequence>
<dbReference type="Gene3D" id="3.40.50.300">
    <property type="entry name" value="P-loop containing nucleotide triphosphate hydrolases"/>
    <property type="match status" value="2"/>
</dbReference>
<evidence type="ECO:0000256" key="20">
    <source>
        <dbReference type="SAM" id="Coils"/>
    </source>
</evidence>
<dbReference type="GO" id="GO:0006302">
    <property type="term" value="P:double-strand break repair"/>
    <property type="evidence" value="ECO:0007669"/>
    <property type="project" value="InterPro"/>
</dbReference>
<dbReference type="GO" id="GO:0051880">
    <property type="term" value="F:G-quadruplex DNA binding"/>
    <property type="evidence" value="ECO:0007669"/>
    <property type="project" value="TreeGrafter"/>
</dbReference>
<dbReference type="PANTHER" id="PTHR18867">
    <property type="entry name" value="RAD50"/>
    <property type="match status" value="1"/>
</dbReference>
<gene>
    <name evidence="22" type="ORF">D910_11746</name>
</gene>
<keyword evidence="10" id="KW-0378">Hydrolase</keyword>
<keyword evidence="12" id="KW-0067">ATP-binding</keyword>
<keyword evidence="9" id="KW-0227">DNA damage</keyword>
<evidence type="ECO:0000256" key="4">
    <source>
        <dbReference type="ARBA" id="ARBA00009439"/>
    </source>
</evidence>
<dbReference type="GO" id="GO:0030870">
    <property type="term" value="C:Mre11 complex"/>
    <property type="evidence" value="ECO:0007669"/>
    <property type="project" value="InterPro"/>
</dbReference>
<keyword evidence="6" id="KW-0158">Chromosome</keyword>
<dbReference type="GO" id="GO:0043047">
    <property type="term" value="F:single-stranded telomeric DNA binding"/>
    <property type="evidence" value="ECO:0007669"/>
    <property type="project" value="TreeGrafter"/>
</dbReference>
<dbReference type="NCBIfam" id="TIGR00606">
    <property type="entry name" value="rad50"/>
    <property type="match status" value="1"/>
</dbReference>
<name>U4UK65_DENPD</name>
<comment type="similarity">
    <text evidence="4">Belongs to the SMC family. RAD50 subfamily.</text>
</comment>
<evidence type="ECO:0000256" key="8">
    <source>
        <dbReference type="ARBA" id="ARBA00022741"/>
    </source>
</evidence>
<evidence type="ECO:0000256" key="16">
    <source>
        <dbReference type="ARBA" id="ARBA00023242"/>
    </source>
</evidence>
<evidence type="ECO:0000256" key="18">
    <source>
        <dbReference type="ARBA" id="ARBA00049360"/>
    </source>
</evidence>
<comment type="subcellular location">
    <subcellularLocation>
        <location evidence="3">Chromosome</location>
    </subcellularLocation>
    <subcellularLocation>
        <location evidence="2">Nucleus</location>
    </subcellularLocation>
</comment>
<reference evidence="22 23" key="1">
    <citation type="journal article" date="2013" name="Genome Biol.">
        <title>Draft genome of the mountain pine beetle, Dendroctonus ponderosae Hopkins, a major forest pest.</title>
        <authorList>
            <person name="Keeling C.I."/>
            <person name="Yuen M.M."/>
            <person name="Liao N.Y."/>
            <person name="Docking T.R."/>
            <person name="Chan S.K."/>
            <person name="Taylor G.A."/>
            <person name="Palmquist D.L."/>
            <person name="Jackman S.D."/>
            <person name="Nguyen A."/>
            <person name="Li M."/>
            <person name="Henderson H."/>
            <person name="Janes J.K."/>
            <person name="Zhao Y."/>
            <person name="Pandoh P."/>
            <person name="Moore R."/>
            <person name="Sperling F.A."/>
            <person name="Huber D.P."/>
            <person name="Birol I."/>
            <person name="Jones S.J."/>
            <person name="Bohlmann J."/>
        </authorList>
    </citation>
    <scope>NUCLEOTIDE SEQUENCE</scope>
</reference>
<keyword evidence="15" id="KW-0234">DNA repair</keyword>
<dbReference type="FunFam" id="3.40.50.300:FF:000593">
    <property type="entry name" value="DNA repair protein RAD50"/>
    <property type="match status" value="1"/>
</dbReference>
<evidence type="ECO:0000256" key="5">
    <source>
        <dbReference type="ARBA" id="ARBA00017893"/>
    </source>
</evidence>